<feature type="signal peptide" evidence="1">
    <location>
        <begin position="1"/>
        <end position="20"/>
    </location>
</feature>
<evidence type="ECO:0000256" key="1">
    <source>
        <dbReference type="SAM" id="SignalP"/>
    </source>
</evidence>
<accession>A5D131</accession>
<dbReference type="AlphaFoldDB" id="A5D131"/>
<gene>
    <name evidence="2" type="ordered locus">PTH_1887</name>
</gene>
<dbReference type="HOGENOM" id="CLU_2667839_0_0_9"/>
<sequence length="75" mass="7802">MKRVIFAVLAGLLLTGAAGCGNKAQPPPQQQAQKVPLSLRHSYNDCALFGEPAGYGHSQPFAASGQHIFLLPSAG</sequence>
<organism evidence="2 3">
    <name type="scientific">Pelotomaculum thermopropionicum (strain DSM 13744 / JCM 10971 / SI)</name>
    <dbReference type="NCBI Taxonomy" id="370438"/>
    <lineage>
        <taxon>Bacteria</taxon>
        <taxon>Bacillati</taxon>
        <taxon>Bacillota</taxon>
        <taxon>Clostridia</taxon>
        <taxon>Eubacteriales</taxon>
        <taxon>Desulfotomaculaceae</taxon>
        <taxon>Pelotomaculum</taxon>
    </lineage>
</organism>
<dbReference type="STRING" id="370438.PTH_1887"/>
<keyword evidence="3" id="KW-1185">Reference proteome</keyword>
<keyword evidence="1" id="KW-0732">Signal</keyword>
<evidence type="ECO:0000313" key="3">
    <source>
        <dbReference type="Proteomes" id="UP000006556"/>
    </source>
</evidence>
<evidence type="ECO:0000313" key="2">
    <source>
        <dbReference type="EMBL" id="BAF60068.1"/>
    </source>
</evidence>
<name>A5D131_PELTS</name>
<dbReference type="KEGG" id="pth:PTH_1887"/>
<dbReference type="EMBL" id="AP009389">
    <property type="protein sequence ID" value="BAF60068.1"/>
    <property type="molecule type" value="Genomic_DNA"/>
</dbReference>
<protein>
    <submittedName>
        <fullName evidence="2">Hypothetical membrane protein</fullName>
    </submittedName>
</protein>
<feature type="chain" id="PRO_5038484504" evidence="1">
    <location>
        <begin position="21"/>
        <end position="75"/>
    </location>
</feature>
<proteinExistence type="predicted"/>
<dbReference type="PROSITE" id="PS51257">
    <property type="entry name" value="PROKAR_LIPOPROTEIN"/>
    <property type="match status" value="1"/>
</dbReference>
<dbReference type="Proteomes" id="UP000006556">
    <property type="component" value="Chromosome"/>
</dbReference>
<reference evidence="3" key="1">
    <citation type="journal article" date="2008" name="Genome Res.">
        <title>The genome of Pelotomaculum thermopropionicum reveals niche-associated evolution in anaerobic microbiota.</title>
        <authorList>
            <person name="Kosaka T."/>
            <person name="Kato S."/>
            <person name="Shimoyama T."/>
            <person name="Ishii S."/>
            <person name="Abe T."/>
            <person name="Watanabe K."/>
        </authorList>
    </citation>
    <scope>NUCLEOTIDE SEQUENCE [LARGE SCALE GENOMIC DNA]</scope>
    <source>
        <strain evidence="3">DSM 13744 / JCM 10971 / SI</strain>
    </source>
</reference>